<dbReference type="PROSITE" id="PS50928">
    <property type="entry name" value="ABC_TM1"/>
    <property type="match status" value="1"/>
</dbReference>
<gene>
    <name evidence="10" type="ORF">SAMN05421548_11288</name>
</gene>
<evidence type="ECO:0000256" key="4">
    <source>
        <dbReference type="ARBA" id="ARBA00022692"/>
    </source>
</evidence>
<dbReference type="OrthoDB" id="8138334at2"/>
<evidence type="ECO:0000256" key="7">
    <source>
        <dbReference type="RuleBase" id="RU363032"/>
    </source>
</evidence>
<proteinExistence type="inferred from homology"/>
<dbReference type="GO" id="GO:0005886">
    <property type="term" value="C:plasma membrane"/>
    <property type="evidence" value="ECO:0007669"/>
    <property type="project" value="UniProtKB-SubCell"/>
</dbReference>
<evidence type="ECO:0000313" key="11">
    <source>
        <dbReference type="Proteomes" id="UP000198908"/>
    </source>
</evidence>
<dbReference type="Gene3D" id="1.10.3720.10">
    <property type="entry name" value="MetI-like"/>
    <property type="match status" value="1"/>
</dbReference>
<evidence type="ECO:0000256" key="1">
    <source>
        <dbReference type="ARBA" id="ARBA00004651"/>
    </source>
</evidence>
<dbReference type="AlphaFoldDB" id="A0A1G6QS98"/>
<feature type="domain" description="ABC transmembrane type-1" evidence="9">
    <location>
        <begin position="85"/>
        <end position="269"/>
    </location>
</feature>
<feature type="transmembrane region" description="Helical" evidence="7">
    <location>
        <begin position="242"/>
        <end position="264"/>
    </location>
</feature>
<protein>
    <submittedName>
        <fullName evidence="10">NitT/TauT family transport system permease protein</fullName>
    </submittedName>
</protein>
<keyword evidence="4 7" id="KW-0812">Transmembrane</keyword>
<evidence type="ECO:0000256" key="3">
    <source>
        <dbReference type="ARBA" id="ARBA00022475"/>
    </source>
</evidence>
<accession>A0A1G6QS98</accession>
<sequence length="282" mass="30408">MMSRKAEQQTLTAVPPRRARTYSRSRNRMARRVVIARTLLIVAVLVIWQALVSGGLVDPFWISSPVLVAKELWSQASSGTLVSDIGITVFEALIAFVISAVLGIASGLLLARSPFWDMVLAPLIVVVNSMPRVAIAPLIILWFGIGLAAKVITAFTLVYFILLVNTLNGAKNVDNDIRTIALLMGASRKDMLFKVTLPSALPWIFAGLNLGLTYSLLGVIVAEILSSNEGLGFVIAHNAGNFNTAGVFAGLIALSFVAWVFAIVMRTIESRLLSWKPSTTSA</sequence>
<name>A0A1G6QS98_9BURK</name>
<dbReference type="PANTHER" id="PTHR30151">
    <property type="entry name" value="ALKANE SULFONATE ABC TRANSPORTER-RELATED, MEMBRANE SUBUNIT"/>
    <property type="match status" value="1"/>
</dbReference>
<comment type="similarity">
    <text evidence="7">Belongs to the binding-protein-dependent transport system permease family.</text>
</comment>
<organism evidence="10 11">
    <name type="scientific">Paraburkholderia lycopersici</name>
    <dbReference type="NCBI Taxonomy" id="416944"/>
    <lineage>
        <taxon>Bacteria</taxon>
        <taxon>Pseudomonadati</taxon>
        <taxon>Pseudomonadota</taxon>
        <taxon>Betaproteobacteria</taxon>
        <taxon>Burkholderiales</taxon>
        <taxon>Burkholderiaceae</taxon>
        <taxon>Paraburkholderia</taxon>
    </lineage>
</organism>
<evidence type="ECO:0000256" key="5">
    <source>
        <dbReference type="ARBA" id="ARBA00022989"/>
    </source>
</evidence>
<dbReference type="Pfam" id="PF00528">
    <property type="entry name" value="BPD_transp_1"/>
    <property type="match status" value="1"/>
</dbReference>
<feature type="region of interest" description="Disordered" evidence="8">
    <location>
        <begin position="1"/>
        <end position="24"/>
    </location>
</feature>
<dbReference type="SUPFAM" id="SSF161098">
    <property type="entry name" value="MetI-like"/>
    <property type="match status" value="1"/>
</dbReference>
<evidence type="ECO:0000256" key="8">
    <source>
        <dbReference type="SAM" id="MobiDB-lite"/>
    </source>
</evidence>
<feature type="transmembrane region" description="Helical" evidence="7">
    <location>
        <begin position="34"/>
        <end position="57"/>
    </location>
</feature>
<evidence type="ECO:0000313" key="10">
    <source>
        <dbReference type="EMBL" id="SDC95163.1"/>
    </source>
</evidence>
<feature type="transmembrane region" description="Helical" evidence="7">
    <location>
        <begin position="151"/>
        <end position="170"/>
    </location>
</feature>
<dbReference type="PANTHER" id="PTHR30151:SF20">
    <property type="entry name" value="ABC TRANSPORTER PERMEASE PROTEIN HI_0355-RELATED"/>
    <property type="match status" value="1"/>
</dbReference>
<dbReference type="CDD" id="cd06261">
    <property type="entry name" value="TM_PBP2"/>
    <property type="match status" value="1"/>
</dbReference>
<dbReference type="GO" id="GO:0055085">
    <property type="term" value="P:transmembrane transport"/>
    <property type="evidence" value="ECO:0007669"/>
    <property type="project" value="InterPro"/>
</dbReference>
<keyword evidence="6 7" id="KW-0472">Membrane</keyword>
<keyword evidence="5 7" id="KW-1133">Transmembrane helix</keyword>
<reference evidence="11" key="1">
    <citation type="submission" date="2016-09" db="EMBL/GenBank/DDBJ databases">
        <authorList>
            <person name="Varghese N."/>
            <person name="Submissions S."/>
        </authorList>
    </citation>
    <scope>NUCLEOTIDE SEQUENCE [LARGE SCALE GENOMIC DNA]</scope>
    <source>
        <strain evidence="11">TNe-862</strain>
    </source>
</reference>
<keyword evidence="3" id="KW-1003">Cell membrane</keyword>
<keyword evidence="11" id="KW-1185">Reference proteome</keyword>
<feature type="transmembrane region" description="Helical" evidence="7">
    <location>
        <begin position="123"/>
        <end position="145"/>
    </location>
</feature>
<evidence type="ECO:0000256" key="6">
    <source>
        <dbReference type="ARBA" id="ARBA00023136"/>
    </source>
</evidence>
<dbReference type="InterPro" id="IPR035906">
    <property type="entry name" value="MetI-like_sf"/>
</dbReference>
<dbReference type="STRING" id="416944.SAMN05421548_11288"/>
<evidence type="ECO:0000256" key="2">
    <source>
        <dbReference type="ARBA" id="ARBA00022448"/>
    </source>
</evidence>
<feature type="transmembrane region" description="Helical" evidence="7">
    <location>
        <begin position="191"/>
        <end position="222"/>
    </location>
</feature>
<comment type="subcellular location">
    <subcellularLocation>
        <location evidence="1 7">Cell membrane</location>
        <topology evidence="1 7">Multi-pass membrane protein</topology>
    </subcellularLocation>
</comment>
<keyword evidence="2 7" id="KW-0813">Transport</keyword>
<evidence type="ECO:0000259" key="9">
    <source>
        <dbReference type="PROSITE" id="PS50928"/>
    </source>
</evidence>
<feature type="transmembrane region" description="Helical" evidence="7">
    <location>
        <begin position="85"/>
        <end position="111"/>
    </location>
</feature>
<dbReference type="RefSeq" id="WP_091997773.1">
    <property type="nucleotide sequence ID" value="NZ_FMYQ01000012.1"/>
</dbReference>
<dbReference type="EMBL" id="FMYQ01000012">
    <property type="protein sequence ID" value="SDC95163.1"/>
    <property type="molecule type" value="Genomic_DNA"/>
</dbReference>
<dbReference type="InterPro" id="IPR000515">
    <property type="entry name" value="MetI-like"/>
</dbReference>
<dbReference type="Proteomes" id="UP000198908">
    <property type="component" value="Unassembled WGS sequence"/>
</dbReference>